<gene>
    <name evidence="1" type="ORF">FHS49_000978</name>
</gene>
<comment type="caution">
    <text evidence="1">The sequence shown here is derived from an EMBL/GenBank/DDBJ whole genome shotgun (WGS) entry which is preliminary data.</text>
</comment>
<sequence>MPDIKLARLPDRTPIKLAISIPPELHNALLDYAAIYAEAYGAAVSIGELIPAMLAGFLEGDREFGKLRRSRNIDNSAV</sequence>
<evidence type="ECO:0000313" key="2">
    <source>
        <dbReference type="Proteomes" id="UP000549617"/>
    </source>
</evidence>
<keyword evidence="2" id="KW-1185">Reference proteome</keyword>
<organism evidence="1 2">
    <name type="scientific">Sphingobium boeckii</name>
    <dbReference type="NCBI Taxonomy" id="1082345"/>
    <lineage>
        <taxon>Bacteria</taxon>
        <taxon>Pseudomonadati</taxon>
        <taxon>Pseudomonadota</taxon>
        <taxon>Alphaproteobacteria</taxon>
        <taxon>Sphingomonadales</taxon>
        <taxon>Sphingomonadaceae</taxon>
        <taxon>Sphingobium</taxon>
    </lineage>
</organism>
<dbReference type="Pfam" id="PF10038">
    <property type="entry name" value="DUF2274"/>
    <property type="match status" value="1"/>
</dbReference>
<evidence type="ECO:0000313" key="1">
    <source>
        <dbReference type="EMBL" id="MBB5684987.1"/>
    </source>
</evidence>
<dbReference type="AlphaFoldDB" id="A0A7W9AGA7"/>
<name>A0A7W9AGA7_9SPHN</name>
<reference evidence="1 2" key="1">
    <citation type="submission" date="2020-08" db="EMBL/GenBank/DDBJ databases">
        <title>Genomic Encyclopedia of Type Strains, Phase IV (KMG-IV): sequencing the most valuable type-strain genomes for metagenomic binning, comparative biology and taxonomic classification.</title>
        <authorList>
            <person name="Goeker M."/>
        </authorList>
    </citation>
    <scope>NUCLEOTIDE SEQUENCE [LARGE SCALE GENOMIC DNA]</scope>
    <source>
        <strain evidence="1 2">DSM 25079</strain>
    </source>
</reference>
<proteinExistence type="predicted"/>
<dbReference type="RefSeq" id="WP_184015770.1">
    <property type="nucleotide sequence ID" value="NZ_JACIJC010000001.1"/>
</dbReference>
<dbReference type="EMBL" id="JACIJC010000001">
    <property type="protein sequence ID" value="MBB5684987.1"/>
    <property type="molecule type" value="Genomic_DNA"/>
</dbReference>
<dbReference type="InterPro" id="IPR018733">
    <property type="entry name" value="DUF2274"/>
</dbReference>
<protein>
    <recommendedName>
        <fullName evidence="3">DUF2274 domain-containing protein</fullName>
    </recommendedName>
</protein>
<accession>A0A7W9AGA7</accession>
<dbReference type="Proteomes" id="UP000549617">
    <property type="component" value="Unassembled WGS sequence"/>
</dbReference>
<evidence type="ECO:0008006" key="3">
    <source>
        <dbReference type="Google" id="ProtNLM"/>
    </source>
</evidence>